<accession>A0A516R445</accession>
<sequence length="251" mass="27414">MHEIFINFRTKGGKEIAYMCQQALADRFGPDSIFLAGGSIGVGSDFTQAIPQAVRRSRVLLVIVDEHWLDAPDPKRPGRRALVDPQDWVRREIEEAFDSGVLVVPVLAARKLEQLNPHLLPKTIAQLAVCQYARVQLRTFATDLVSLGDRLVQQVPGLAALDRQEPTQSGGEPDEHTSVHNKRQSGGIGHVGGSVGTFVGESHSPMHTGSGDMVNNNHENGDGTTYYTGDNGTVRQRFGPHTRPTHGKGER</sequence>
<reference evidence="2 3" key="1">
    <citation type="journal article" date="2019" name="J. Ind. Microbiol. Biotechnol.">
        <title>The complete genomic sequence of Streptomyces spectabilis NRRL-2792 and identification of secondary metabolite biosynthetic gene clusters.</title>
        <authorList>
            <person name="Sinha A."/>
            <person name="Phillips-Salemka S."/>
            <person name="Niraula T.A."/>
            <person name="Short K.A."/>
            <person name="Niraula N.P."/>
        </authorList>
    </citation>
    <scope>NUCLEOTIDE SEQUENCE [LARGE SCALE GENOMIC DNA]</scope>
    <source>
        <strain evidence="2 3">NRRL 2792</strain>
    </source>
</reference>
<dbReference type="InterPro" id="IPR035897">
    <property type="entry name" value="Toll_tir_struct_dom_sf"/>
</dbReference>
<evidence type="ECO:0000256" key="1">
    <source>
        <dbReference type="SAM" id="MobiDB-lite"/>
    </source>
</evidence>
<gene>
    <name evidence="2" type="ORF">FH965_07475</name>
</gene>
<feature type="region of interest" description="Disordered" evidence="1">
    <location>
        <begin position="163"/>
        <end position="251"/>
    </location>
</feature>
<protein>
    <submittedName>
        <fullName evidence="2">TIR domain-containing protein</fullName>
    </submittedName>
</protein>
<dbReference type="Gene3D" id="3.40.50.10140">
    <property type="entry name" value="Toll/interleukin-1 receptor homology (TIR) domain"/>
    <property type="match status" value="1"/>
</dbReference>
<dbReference type="SUPFAM" id="SSF52200">
    <property type="entry name" value="Toll/Interleukin receptor TIR domain"/>
    <property type="match status" value="1"/>
</dbReference>
<proteinExistence type="predicted"/>
<name>A0A516R445_STRST</name>
<dbReference type="Proteomes" id="UP000316806">
    <property type="component" value="Chromosome"/>
</dbReference>
<feature type="compositionally biased region" description="Low complexity" evidence="1">
    <location>
        <begin position="222"/>
        <end position="233"/>
    </location>
</feature>
<organism evidence="2 3">
    <name type="scientific">Streptomyces spectabilis</name>
    <dbReference type="NCBI Taxonomy" id="68270"/>
    <lineage>
        <taxon>Bacteria</taxon>
        <taxon>Bacillati</taxon>
        <taxon>Actinomycetota</taxon>
        <taxon>Actinomycetes</taxon>
        <taxon>Kitasatosporales</taxon>
        <taxon>Streptomycetaceae</taxon>
        <taxon>Streptomyces</taxon>
    </lineage>
</organism>
<evidence type="ECO:0000313" key="3">
    <source>
        <dbReference type="Proteomes" id="UP000316806"/>
    </source>
</evidence>
<feature type="compositionally biased region" description="Basic residues" evidence="1">
    <location>
        <begin position="238"/>
        <end position="251"/>
    </location>
</feature>
<evidence type="ECO:0000313" key="2">
    <source>
        <dbReference type="EMBL" id="QDQ10426.1"/>
    </source>
</evidence>
<dbReference type="RefSeq" id="WP_144002344.1">
    <property type="nucleotide sequence ID" value="NZ_CP040916.1"/>
</dbReference>
<dbReference type="AlphaFoldDB" id="A0A516R445"/>
<dbReference type="EMBL" id="CP040916">
    <property type="protein sequence ID" value="QDQ10426.1"/>
    <property type="molecule type" value="Genomic_DNA"/>
</dbReference>
<feature type="compositionally biased region" description="Gly residues" evidence="1">
    <location>
        <begin position="186"/>
        <end position="195"/>
    </location>
</feature>